<reference evidence="1" key="1">
    <citation type="journal article" date="2021" name="Open Biol.">
        <title>Shared evolutionary footprints suggest mitochondrial oxidative damage underlies multiple complex I losses in fungi.</title>
        <authorList>
            <person name="Schikora-Tamarit M.A."/>
            <person name="Marcet-Houben M."/>
            <person name="Nosek J."/>
            <person name="Gabaldon T."/>
        </authorList>
    </citation>
    <scope>NUCLEOTIDE SEQUENCE</scope>
    <source>
        <strain evidence="1">NCAIM Y.01608</strain>
    </source>
</reference>
<evidence type="ECO:0000313" key="1">
    <source>
        <dbReference type="EMBL" id="KAH3664566.1"/>
    </source>
</evidence>
<sequence>MDLGIAPTYDSSSLALLRSVDLSETLPSSFHRDLISSKTLSNVSKNLSVCLHCDEATIEIMSSLMM</sequence>
<comment type="caution">
    <text evidence="1">The sequence shown here is derived from an EMBL/GenBank/DDBJ whole genome shotgun (WGS) entry which is preliminary data.</text>
</comment>
<accession>A0A9P8T479</accession>
<reference evidence="1" key="2">
    <citation type="submission" date="2021-01" db="EMBL/GenBank/DDBJ databases">
        <authorList>
            <person name="Schikora-Tamarit M.A."/>
        </authorList>
    </citation>
    <scope>NUCLEOTIDE SEQUENCE</scope>
    <source>
        <strain evidence="1">NCAIM Y.01608</strain>
    </source>
</reference>
<keyword evidence="2" id="KW-1185">Reference proteome</keyword>
<dbReference type="EMBL" id="JAEUBD010001178">
    <property type="protein sequence ID" value="KAH3664566.1"/>
    <property type="molecule type" value="Genomic_DNA"/>
</dbReference>
<protein>
    <submittedName>
        <fullName evidence="1">Uncharacterized protein</fullName>
    </submittedName>
</protein>
<evidence type="ECO:0000313" key="2">
    <source>
        <dbReference type="Proteomes" id="UP000788993"/>
    </source>
</evidence>
<name>A0A9P8T479_9ASCO</name>
<gene>
    <name evidence="1" type="ORF">OGATHE_003381</name>
</gene>
<dbReference type="AlphaFoldDB" id="A0A9P8T479"/>
<organism evidence="1 2">
    <name type="scientific">Ogataea polymorpha</name>
    <dbReference type="NCBI Taxonomy" id="460523"/>
    <lineage>
        <taxon>Eukaryota</taxon>
        <taxon>Fungi</taxon>
        <taxon>Dikarya</taxon>
        <taxon>Ascomycota</taxon>
        <taxon>Saccharomycotina</taxon>
        <taxon>Pichiomycetes</taxon>
        <taxon>Pichiales</taxon>
        <taxon>Pichiaceae</taxon>
        <taxon>Ogataea</taxon>
    </lineage>
</organism>
<dbReference type="Proteomes" id="UP000788993">
    <property type="component" value="Unassembled WGS sequence"/>
</dbReference>
<proteinExistence type="predicted"/>